<dbReference type="EMBL" id="JAKVQD010000001">
    <property type="protein sequence ID" value="MCH4551877.1"/>
    <property type="molecule type" value="Genomic_DNA"/>
</dbReference>
<dbReference type="Proteomes" id="UP001156141">
    <property type="component" value="Unassembled WGS sequence"/>
</dbReference>
<accession>A0ABS9RIE2</accession>
<protein>
    <recommendedName>
        <fullName evidence="3">DUF4177 domain-containing protein</fullName>
    </recommendedName>
</protein>
<dbReference type="RefSeq" id="WP_240572198.1">
    <property type="nucleotide sequence ID" value="NZ_CP136709.1"/>
</dbReference>
<name>A0ABS9RIE2_9FLAO</name>
<reference evidence="1" key="1">
    <citation type="submission" date="2022-02" db="EMBL/GenBank/DDBJ databases">
        <title>Aestuariibaculum sp., a marine bacterium isolated from sediment in Guangxi.</title>
        <authorList>
            <person name="Ying J."/>
        </authorList>
    </citation>
    <scope>NUCLEOTIDE SEQUENCE</scope>
    <source>
        <strain evidence="1">L182</strain>
    </source>
</reference>
<comment type="caution">
    <text evidence="1">The sequence shown here is derived from an EMBL/GenBank/DDBJ whole genome shotgun (WGS) entry which is preliminary data.</text>
</comment>
<keyword evidence="2" id="KW-1185">Reference proteome</keyword>
<gene>
    <name evidence="1" type="ORF">MKW35_04540</name>
</gene>
<evidence type="ECO:0000313" key="1">
    <source>
        <dbReference type="EMBL" id="MCH4551877.1"/>
    </source>
</evidence>
<evidence type="ECO:0000313" key="2">
    <source>
        <dbReference type="Proteomes" id="UP001156141"/>
    </source>
</evidence>
<evidence type="ECO:0008006" key="3">
    <source>
        <dbReference type="Google" id="ProtNLM"/>
    </source>
</evidence>
<sequence>MKEHRIIKLSTMWSSETLRADTEKLINEKVKDGYEIVTVAFGVNMWWMPTSYVTIKK</sequence>
<proteinExistence type="predicted"/>
<organism evidence="1 2">
    <name type="scientific">Aestuariibaculum lutulentum</name>
    <dbReference type="NCBI Taxonomy" id="2920935"/>
    <lineage>
        <taxon>Bacteria</taxon>
        <taxon>Pseudomonadati</taxon>
        <taxon>Bacteroidota</taxon>
        <taxon>Flavobacteriia</taxon>
        <taxon>Flavobacteriales</taxon>
        <taxon>Flavobacteriaceae</taxon>
    </lineage>
</organism>